<dbReference type="HAMAP" id="MF_01374">
    <property type="entry name" value="Glyoxalase_2"/>
    <property type="match status" value="1"/>
</dbReference>
<dbReference type="InterPro" id="IPR032282">
    <property type="entry name" value="HAGH_C"/>
</dbReference>
<evidence type="ECO:0000259" key="8">
    <source>
        <dbReference type="SMART" id="SM00849"/>
    </source>
</evidence>
<dbReference type="GO" id="GO:0046872">
    <property type="term" value="F:metal ion binding"/>
    <property type="evidence" value="ECO:0007669"/>
    <property type="project" value="UniProtKB-KW"/>
</dbReference>
<feature type="binding site" evidence="7">
    <location>
        <position position="146"/>
    </location>
    <ligand>
        <name>Zn(2+)</name>
        <dbReference type="ChEBI" id="CHEBI:29105"/>
        <label>1</label>
    </ligand>
</feature>
<evidence type="ECO:0000256" key="1">
    <source>
        <dbReference type="ARBA" id="ARBA00001623"/>
    </source>
</evidence>
<comment type="caution">
    <text evidence="9">The sequence shown here is derived from an EMBL/GenBank/DDBJ whole genome shotgun (WGS) entry which is preliminary data.</text>
</comment>
<evidence type="ECO:0000256" key="6">
    <source>
        <dbReference type="ARBA" id="ARBA00022833"/>
    </source>
</evidence>
<keyword evidence="4 7" id="KW-0479">Metal-binding</keyword>
<feature type="binding site" evidence="7">
    <location>
        <position position="72"/>
    </location>
    <ligand>
        <name>Zn(2+)</name>
        <dbReference type="ChEBI" id="CHEBI:29105"/>
        <label>2</label>
    </ligand>
</feature>
<evidence type="ECO:0000256" key="7">
    <source>
        <dbReference type="HAMAP-Rule" id="MF_01374"/>
    </source>
</evidence>
<comment type="cofactor">
    <cofactor evidence="7">
        <name>Zn(2+)</name>
        <dbReference type="ChEBI" id="CHEBI:29105"/>
    </cofactor>
    <text evidence="7">Binds 2 Zn(2+) ions per subunit.</text>
</comment>
<keyword evidence="10" id="KW-1185">Reference proteome</keyword>
<keyword evidence="5 7" id="KW-0378">Hydrolase</keyword>
<evidence type="ECO:0000313" key="9">
    <source>
        <dbReference type="EMBL" id="TCN81889.1"/>
    </source>
</evidence>
<dbReference type="PANTHER" id="PTHR43705">
    <property type="entry name" value="HYDROXYACYLGLUTATHIONE HYDROLASE"/>
    <property type="match status" value="1"/>
</dbReference>
<gene>
    <name evidence="7" type="primary">gloB</name>
    <name evidence="9" type="ORF">EDC91_12136</name>
</gene>
<comment type="similarity">
    <text evidence="3 7">Belongs to the metallo-beta-lactamase superfamily. Glyoxalase II family.</text>
</comment>
<dbReference type="InterPro" id="IPR035680">
    <property type="entry name" value="Clx_II_MBL"/>
</dbReference>
<accession>A0A4R2F5T7</accession>
<feature type="domain" description="Metallo-beta-lactamase" evidence="8">
    <location>
        <begin position="35"/>
        <end position="184"/>
    </location>
</feature>
<name>A0A4R2F5T7_9GAMM</name>
<evidence type="ECO:0000256" key="3">
    <source>
        <dbReference type="ARBA" id="ARBA00006759"/>
    </source>
</evidence>
<protein>
    <recommendedName>
        <fullName evidence="7">Hydroxyacylglutathione hydrolase</fullName>
        <ecNumber evidence="7">3.1.2.6</ecNumber>
    </recommendedName>
    <alternativeName>
        <fullName evidence="7">Glyoxalase II</fullName>
        <shortName evidence="7">Glx II</shortName>
    </alternativeName>
</protein>
<keyword evidence="6 7" id="KW-0862">Zinc</keyword>
<feature type="binding site" evidence="7">
    <location>
        <position position="67"/>
    </location>
    <ligand>
        <name>Zn(2+)</name>
        <dbReference type="ChEBI" id="CHEBI:29105"/>
        <label>1</label>
    </ligand>
</feature>
<dbReference type="GO" id="GO:0019243">
    <property type="term" value="P:methylglyoxal catabolic process to D-lactate via S-lactoyl-glutathione"/>
    <property type="evidence" value="ECO:0007669"/>
    <property type="project" value="UniProtKB-UniRule"/>
</dbReference>
<organism evidence="9 10">
    <name type="scientific">Shewanella fodinae</name>
    <dbReference type="NCBI Taxonomy" id="552357"/>
    <lineage>
        <taxon>Bacteria</taxon>
        <taxon>Pseudomonadati</taxon>
        <taxon>Pseudomonadota</taxon>
        <taxon>Gammaproteobacteria</taxon>
        <taxon>Alteromonadales</taxon>
        <taxon>Shewanellaceae</taxon>
        <taxon>Shewanella</taxon>
    </lineage>
</organism>
<evidence type="ECO:0000256" key="4">
    <source>
        <dbReference type="ARBA" id="ARBA00022723"/>
    </source>
</evidence>
<feature type="binding site" evidence="7">
    <location>
        <position position="146"/>
    </location>
    <ligand>
        <name>Zn(2+)</name>
        <dbReference type="ChEBI" id="CHEBI:29105"/>
        <label>2</label>
    </ligand>
</feature>
<feature type="binding site" evidence="7">
    <location>
        <position position="69"/>
    </location>
    <ligand>
        <name>Zn(2+)</name>
        <dbReference type="ChEBI" id="CHEBI:29105"/>
        <label>1</label>
    </ligand>
</feature>
<dbReference type="CDD" id="cd07723">
    <property type="entry name" value="hydroxyacylglutathione_hydrolase_MBL-fold"/>
    <property type="match status" value="1"/>
</dbReference>
<dbReference type="Pfam" id="PF16123">
    <property type="entry name" value="HAGH_C"/>
    <property type="match status" value="1"/>
</dbReference>
<dbReference type="EC" id="3.1.2.6" evidence="7"/>
<proteinExistence type="inferred from homology"/>
<dbReference type="PANTHER" id="PTHR43705:SF1">
    <property type="entry name" value="HYDROXYACYLGLUTATHIONE HYDROLASE GLOB"/>
    <property type="match status" value="1"/>
</dbReference>
<dbReference type="InterPro" id="IPR036866">
    <property type="entry name" value="RibonucZ/Hydroxyglut_hydro"/>
</dbReference>
<reference evidence="9 10" key="1">
    <citation type="submission" date="2019-03" db="EMBL/GenBank/DDBJ databases">
        <title>Freshwater and sediment microbial communities from various areas in North America, analyzing microbe dynamics in response to fracking.</title>
        <authorList>
            <person name="Lamendella R."/>
        </authorList>
    </citation>
    <scope>NUCLEOTIDE SEQUENCE [LARGE SCALE GENOMIC DNA]</scope>
    <source>
        <strain evidence="9 10">74A</strain>
    </source>
</reference>
<comment type="function">
    <text evidence="7">Thiolesterase that catalyzes the hydrolysis of S-D-lactoyl-glutathione to form glutathione and D-lactic acid.</text>
</comment>
<evidence type="ECO:0000256" key="2">
    <source>
        <dbReference type="ARBA" id="ARBA00004963"/>
    </source>
</evidence>
<feature type="binding site" evidence="7">
    <location>
        <position position="71"/>
    </location>
    <ligand>
        <name>Zn(2+)</name>
        <dbReference type="ChEBI" id="CHEBI:29105"/>
        <label>2</label>
    </ligand>
</feature>
<dbReference type="GO" id="GO:0004416">
    <property type="term" value="F:hydroxyacylglutathione hydrolase activity"/>
    <property type="evidence" value="ECO:0007669"/>
    <property type="project" value="UniProtKB-UniRule"/>
</dbReference>
<dbReference type="EMBL" id="SLWF01000021">
    <property type="protein sequence ID" value="TCN81889.1"/>
    <property type="molecule type" value="Genomic_DNA"/>
</dbReference>
<dbReference type="SMART" id="SM00849">
    <property type="entry name" value="Lactamase_B"/>
    <property type="match status" value="1"/>
</dbReference>
<evidence type="ECO:0000256" key="5">
    <source>
        <dbReference type="ARBA" id="ARBA00022801"/>
    </source>
</evidence>
<evidence type="ECO:0000313" key="10">
    <source>
        <dbReference type="Proteomes" id="UP000294832"/>
    </source>
</evidence>
<dbReference type="InterPro" id="IPR050110">
    <property type="entry name" value="Glyoxalase_II_hydrolase"/>
</dbReference>
<dbReference type="Proteomes" id="UP000294832">
    <property type="component" value="Unassembled WGS sequence"/>
</dbReference>
<dbReference type="NCBIfam" id="TIGR03413">
    <property type="entry name" value="GSH_gloB"/>
    <property type="match status" value="1"/>
</dbReference>
<comment type="catalytic activity">
    <reaction evidence="1 7">
        <text>an S-(2-hydroxyacyl)glutathione + H2O = a 2-hydroxy carboxylate + glutathione + H(+)</text>
        <dbReference type="Rhea" id="RHEA:21864"/>
        <dbReference type="ChEBI" id="CHEBI:15377"/>
        <dbReference type="ChEBI" id="CHEBI:15378"/>
        <dbReference type="ChEBI" id="CHEBI:57925"/>
        <dbReference type="ChEBI" id="CHEBI:58896"/>
        <dbReference type="ChEBI" id="CHEBI:71261"/>
        <dbReference type="EC" id="3.1.2.6"/>
    </reaction>
</comment>
<dbReference type="Gene3D" id="3.60.15.10">
    <property type="entry name" value="Ribonuclease Z/Hydroxyacylglutathione hydrolase-like"/>
    <property type="match status" value="1"/>
</dbReference>
<dbReference type="PIRSF" id="PIRSF005457">
    <property type="entry name" value="Glx"/>
    <property type="match status" value="1"/>
</dbReference>
<comment type="pathway">
    <text evidence="2 7">Secondary metabolite metabolism; methylglyoxal degradation; (R)-lactate from methylglyoxal: step 2/2.</text>
</comment>
<feature type="binding site" evidence="7">
    <location>
        <position position="129"/>
    </location>
    <ligand>
        <name>Zn(2+)</name>
        <dbReference type="ChEBI" id="CHEBI:29105"/>
        <label>1</label>
    </ligand>
</feature>
<dbReference type="SUPFAM" id="SSF56281">
    <property type="entry name" value="Metallo-hydrolase/oxidoreductase"/>
    <property type="match status" value="1"/>
</dbReference>
<dbReference type="Pfam" id="PF00753">
    <property type="entry name" value="Lactamase_B"/>
    <property type="match status" value="1"/>
</dbReference>
<feature type="binding site" evidence="7">
    <location>
        <position position="184"/>
    </location>
    <ligand>
        <name>Zn(2+)</name>
        <dbReference type="ChEBI" id="CHEBI:29105"/>
        <label>2</label>
    </ligand>
</feature>
<dbReference type="InterPro" id="IPR001279">
    <property type="entry name" value="Metallo-B-lactamas"/>
</dbReference>
<comment type="subunit">
    <text evidence="7">Monomer.</text>
</comment>
<dbReference type="AlphaFoldDB" id="A0A4R2F5T7"/>
<sequence>MSAIQYPATQHRNFSVFPIAAFNDNYIWCIQPSATTLVWVVDPGDAVPVIEMLKQKQLQLAGILITHHHRDHTGGVNQLLHHFGKQTPVYGPDNPAIDGISHPLHEEGQYQLTSDNSELSLQLYQVPGHTLDHLAYVIDDALFCGDTLFCAGCGRLFEGSAAQLYSSLQKIAKLPQDTKIYPAHEYTLSNLKFAALAEPDNQALISFAEQAQQTRQLQLPTLPSTVARELAINPFLHCDDERLVAVLTQHWQTVADSAVTRLKLLRQWKDNC</sequence>
<dbReference type="UniPathway" id="UPA00619">
    <property type="reaction ID" value="UER00676"/>
</dbReference>
<dbReference type="InterPro" id="IPR017782">
    <property type="entry name" value="Hydroxyacylglutathione_Hdrlase"/>
</dbReference>